<evidence type="ECO:0000259" key="1">
    <source>
        <dbReference type="Pfam" id="PF05226"/>
    </source>
</evidence>
<evidence type="ECO:0000313" key="3">
    <source>
        <dbReference type="Proteomes" id="UP001528411"/>
    </source>
</evidence>
<accession>A0ABT5FHV0</accession>
<dbReference type="EMBL" id="JAQOMS010000002">
    <property type="protein sequence ID" value="MDC2890761.1"/>
    <property type="molecule type" value="Genomic_DNA"/>
</dbReference>
<organism evidence="2 3">
    <name type="scientific">Psychrosphaera algicola</name>
    <dbReference type="NCBI Taxonomy" id="3023714"/>
    <lineage>
        <taxon>Bacteria</taxon>
        <taxon>Pseudomonadati</taxon>
        <taxon>Pseudomonadota</taxon>
        <taxon>Gammaproteobacteria</taxon>
        <taxon>Alteromonadales</taxon>
        <taxon>Pseudoalteromonadaceae</taxon>
        <taxon>Psychrosphaera</taxon>
    </lineage>
</organism>
<keyword evidence="3" id="KW-1185">Reference proteome</keyword>
<dbReference type="InterPro" id="IPR007890">
    <property type="entry name" value="CHASE2"/>
</dbReference>
<dbReference type="Proteomes" id="UP001528411">
    <property type="component" value="Unassembled WGS sequence"/>
</dbReference>
<evidence type="ECO:0000313" key="2">
    <source>
        <dbReference type="EMBL" id="MDC2890761.1"/>
    </source>
</evidence>
<reference evidence="2 3" key="1">
    <citation type="submission" date="2023-01" db="EMBL/GenBank/DDBJ databases">
        <title>Psychrosphaera sp. nov., isolated from marine algae.</title>
        <authorList>
            <person name="Bayburt H."/>
            <person name="Choi B.J."/>
            <person name="Kim J.M."/>
            <person name="Choi D.G."/>
            <person name="Jeon C.O."/>
        </authorList>
    </citation>
    <scope>NUCLEOTIDE SEQUENCE [LARGE SCALE GENOMIC DNA]</scope>
    <source>
        <strain evidence="2 3">G1-22</strain>
    </source>
</reference>
<proteinExistence type="predicted"/>
<feature type="domain" description="CHASE2" evidence="1">
    <location>
        <begin position="29"/>
        <end position="150"/>
    </location>
</feature>
<protein>
    <submittedName>
        <fullName evidence="2">CHASE2 domain-containing protein</fullName>
    </submittedName>
</protein>
<comment type="caution">
    <text evidence="2">The sequence shown here is derived from an EMBL/GenBank/DDBJ whole genome shotgun (WGS) entry which is preliminary data.</text>
</comment>
<dbReference type="Pfam" id="PF05226">
    <property type="entry name" value="CHASE2"/>
    <property type="match status" value="1"/>
</dbReference>
<gene>
    <name evidence="2" type="ORF">PN838_20985</name>
</gene>
<sequence length="157" mass="16915">MVLAVAPSGSTLFSTAEYELLPTPLLAKNAAILGHVHFELDSDGTIRKVFLNAGYKETKWPSFGLALASLHDETVNAIDSDVVLGNGWVRKNPRLLSYQQVKGGIDSYSYVDVLNGTVDLTKLNDKVILIGMTASAMGDRFITPTSPSHGTTLMGIY</sequence>
<name>A0ABT5FHV0_9GAMM</name>